<evidence type="ECO:0000313" key="11">
    <source>
        <dbReference type="WBParaSite" id="PSAMB.scaffold907size38825.g9802.t1"/>
    </source>
</evidence>
<organism evidence="10 11">
    <name type="scientific">Plectus sambesii</name>
    <dbReference type="NCBI Taxonomy" id="2011161"/>
    <lineage>
        <taxon>Eukaryota</taxon>
        <taxon>Metazoa</taxon>
        <taxon>Ecdysozoa</taxon>
        <taxon>Nematoda</taxon>
        <taxon>Chromadorea</taxon>
        <taxon>Plectida</taxon>
        <taxon>Plectina</taxon>
        <taxon>Plectoidea</taxon>
        <taxon>Plectidae</taxon>
        <taxon>Plectus</taxon>
    </lineage>
</organism>
<evidence type="ECO:0000256" key="4">
    <source>
        <dbReference type="ARBA" id="ARBA00022824"/>
    </source>
</evidence>
<dbReference type="InterPro" id="IPR046401">
    <property type="entry name" value="FITM1/2"/>
</dbReference>
<feature type="transmembrane region" description="Helical" evidence="9">
    <location>
        <begin position="157"/>
        <end position="175"/>
    </location>
</feature>
<dbReference type="HAMAP" id="MF_03230">
    <property type="entry name" value="FITM2"/>
    <property type="match status" value="1"/>
</dbReference>
<dbReference type="Proteomes" id="UP000887566">
    <property type="component" value="Unplaced"/>
</dbReference>
<keyword evidence="4" id="KW-0256">Endoplasmic reticulum</keyword>
<sequence>MSLKKKNSVELTPPIAKKESIRPVKVPQPTTKTDGGRPGKAPPLTTRTDSVNKLKLPPPTTMTDVVREVTLQIARKYLFLDLYKRAICYLIIVGVLSLMVPYLPLPQDWYWAQRYNFFNQWGVKLSWFWTSTLTGSFIYLTASVYGCGDLMVVGRHMTRMLVGTAIWYFCTTWFVDIERMTGSCMGFATKSRSLCAANGGKWVPGFDISGHCFLLIYCCMLICEEARAFRDWDKLRSLLDHPEQDYSAFTGERPSKAEIDESRATHERMTIPIKILFIVLFFVHLIWEFMILITVLYYHTFAHKMMGTGIALAAWFVTYQLWYKTPVSPGTPGAGKVNYRDRSLSRTR</sequence>
<keyword evidence="2 9" id="KW-0812">Transmembrane</keyword>
<dbReference type="GO" id="GO:0005789">
    <property type="term" value="C:endoplasmic reticulum membrane"/>
    <property type="evidence" value="ECO:0007669"/>
    <property type="project" value="UniProtKB-SubCell"/>
</dbReference>
<keyword evidence="6" id="KW-0443">Lipid metabolism</keyword>
<keyword evidence="7 9" id="KW-0472">Membrane</keyword>
<accession>A0A914XP27</accession>
<evidence type="ECO:0000313" key="10">
    <source>
        <dbReference type="Proteomes" id="UP000887566"/>
    </source>
</evidence>
<evidence type="ECO:0000256" key="3">
    <source>
        <dbReference type="ARBA" id="ARBA00022801"/>
    </source>
</evidence>
<dbReference type="GO" id="GO:0010945">
    <property type="term" value="F:coenzyme A diphosphatase activity"/>
    <property type="evidence" value="ECO:0007669"/>
    <property type="project" value="InterPro"/>
</dbReference>
<evidence type="ECO:0000256" key="5">
    <source>
        <dbReference type="ARBA" id="ARBA00022989"/>
    </source>
</evidence>
<dbReference type="WBParaSite" id="PSAMB.scaffold907size38825.g9802.t1">
    <property type="protein sequence ID" value="PSAMB.scaffold907size38825.g9802.t1"/>
    <property type="gene ID" value="PSAMB.scaffold907size38825.g9802"/>
</dbReference>
<dbReference type="AlphaFoldDB" id="A0A914XP27"/>
<evidence type="ECO:0000256" key="7">
    <source>
        <dbReference type="ARBA" id="ARBA00023136"/>
    </source>
</evidence>
<dbReference type="GO" id="GO:0034389">
    <property type="term" value="P:lipid droplet organization"/>
    <property type="evidence" value="ECO:0007669"/>
    <property type="project" value="InterPro"/>
</dbReference>
<comment type="subcellular location">
    <subcellularLocation>
        <location evidence="1">Endoplasmic reticulum membrane</location>
        <topology evidence="1">Multi-pass membrane protein</topology>
    </subcellularLocation>
</comment>
<feature type="transmembrane region" description="Helical" evidence="9">
    <location>
        <begin position="275"/>
        <end position="299"/>
    </location>
</feature>
<keyword evidence="10" id="KW-1185">Reference proteome</keyword>
<keyword evidence="5 9" id="KW-1133">Transmembrane helix</keyword>
<name>A0A914XP27_9BILA</name>
<feature type="transmembrane region" description="Helical" evidence="9">
    <location>
        <begin position="86"/>
        <end position="105"/>
    </location>
</feature>
<evidence type="ECO:0000256" key="8">
    <source>
        <dbReference type="SAM" id="MobiDB-lite"/>
    </source>
</evidence>
<protein>
    <submittedName>
        <fullName evidence="11">Uncharacterized protein</fullName>
    </submittedName>
</protein>
<dbReference type="PANTHER" id="PTHR23129">
    <property type="entry name" value="ACYL-COENZYME A DIPHOSPHATASE FITM2"/>
    <property type="match status" value="1"/>
</dbReference>
<evidence type="ECO:0000256" key="2">
    <source>
        <dbReference type="ARBA" id="ARBA00022692"/>
    </source>
</evidence>
<evidence type="ECO:0000256" key="1">
    <source>
        <dbReference type="ARBA" id="ARBA00004477"/>
    </source>
</evidence>
<evidence type="ECO:0000256" key="6">
    <source>
        <dbReference type="ARBA" id="ARBA00023098"/>
    </source>
</evidence>
<feature type="transmembrane region" description="Helical" evidence="9">
    <location>
        <begin position="208"/>
        <end position="226"/>
    </location>
</feature>
<proteinExistence type="inferred from homology"/>
<keyword evidence="3" id="KW-0378">Hydrolase</keyword>
<dbReference type="Pfam" id="PF10261">
    <property type="entry name" value="FIT"/>
    <property type="match status" value="1"/>
</dbReference>
<evidence type="ECO:0000256" key="9">
    <source>
        <dbReference type="SAM" id="Phobius"/>
    </source>
</evidence>
<feature type="transmembrane region" description="Helical" evidence="9">
    <location>
        <begin position="125"/>
        <end position="145"/>
    </location>
</feature>
<dbReference type="GO" id="GO:0008654">
    <property type="term" value="P:phospholipid biosynthetic process"/>
    <property type="evidence" value="ECO:0007669"/>
    <property type="project" value="TreeGrafter"/>
</dbReference>
<reference evidence="11" key="1">
    <citation type="submission" date="2022-11" db="UniProtKB">
        <authorList>
            <consortium name="WormBaseParasite"/>
        </authorList>
    </citation>
    <scope>IDENTIFICATION</scope>
</reference>
<dbReference type="InterPro" id="IPR019388">
    <property type="entry name" value="FIT"/>
</dbReference>
<feature type="transmembrane region" description="Helical" evidence="9">
    <location>
        <begin position="305"/>
        <end position="323"/>
    </location>
</feature>
<dbReference type="PANTHER" id="PTHR23129:SF0">
    <property type="entry name" value="ACYL-COENZYME A DIPHOSPHATASE FITM2"/>
    <property type="match status" value="1"/>
</dbReference>
<feature type="region of interest" description="Disordered" evidence="8">
    <location>
        <begin position="1"/>
        <end position="53"/>
    </location>
</feature>
<dbReference type="GO" id="GO:0019915">
    <property type="term" value="P:lipid storage"/>
    <property type="evidence" value="ECO:0007669"/>
    <property type="project" value="InterPro"/>
</dbReference>